<sequence>MKYFIVEGIIKNAELMNDNIMKEHMAYSKKAMDEGLILMSGLKDDMSGGLFIMKSESLEKVEAYLTSEPLKLANIQDYRVIEFAPHYFNQSPSEWFNS</sequence>
<evidence type="ECO:0000313" key="4">
    <source>
        <dbReference type="Proteomes" id="UP000008467"/>
    </source>
</evidence>
<dbReference type="HOGENOM" id="CLU_110355_6_1_9"/>
<dbReference type="SUPFAM" id="SSF54909">
    <property type="entry name" value="Dimeric alpha+beta barrel"/>
    <property type="match status" value="1"/>
</dbReference>
<keyword evidence="4" id="KW-1185">Reference proteome</keyword>
<dbReference type="InterPro" id="IPR005545">
    <property type="entry name" value="YCII"/>
</dbReference>
<dbReference type="KEGG" id="cle:Clole_2876"/>
<evidence type="ECO:0000256" key="1">
    <source>
        <dbReference type="ARBA" id="ARBA00007689"/>
    </source>
</evidence>
<dbReference type="AlphaFoldDB" id="F2JLP8"/>
<dbReference type="Pfam" id="PF03795">
    <property type="entry name" value="YCII"/>
    <property type="match status" value="1"/>
</dbReference>
<dbReference type="PANTHER" id="PTHR37828">
    <property type="entry name" value="GSR2449 PROTEIN"/>
    <property type="match status" value="1"/>
</dbReference>
<dbReference type="EMBL" id="CP002582">
    <property type="protein sequence ID" value="ADZ84574.1"/>
    <property type="molecule type" value="Genomic_DNA"/>
</dbReference>
<protein>
    <submittedName>
        <fullName evidence="3">YCII-related protein</fullName>
    </submittedName>
</protein>
<evidence type="ECO:0000259" key="2">
    <source>
        <dbReference type="Pfam" id="PF03795"/>
    </source>
</evidence>
<dbReference type="STRING" id="642492.Clole_2876"/>
<proteinExistence type="inferred from homology"/>
<feature type="domain" description="YCII-related" evidence="2">
    <location>
        <begin position="1"/>
        <end position="83"/>
    </location>
</feature>
<accession>F2JLP8</accession>
<dbReference type="RefSeq" id="WP_013657854.1">
    <property type="nucleotide sequence ID" value="NC_015275.1"/>
</dbReference>
<evidence type="ECO:0000313" key="3">
    <source>
        <dbReference type="EMBL" id="ADZ84574.1"/>
    </source>
</evidence>
<gene>
    <name evidence="3" type="ordered locus">Clole_2876</name>
</gene>
<reference evidence="3 4" key="1">
    <citation type="journal article" date="2011" name="J. Bacteriol.">
        <title>Complete genome sequence of the cellulose-degrading bacterium Cellulosilyticum lentocellum.</title>
        <authorList>
            <consortium name="US DOE Joint Genome Institute"/>
            <person name="Miller D.A."/>
            <person name="Suen G."/>
            <person name="Bruce D."/>
            <person name="Copeland A."/>
            <person name="Cheng J.F."/>
            <person name="Detter C."/>
            <person name="Goodwin L.A."/>
            <person name="Han C.S."/>
            <person name="Hauser L.J."/>
            <person name="Land M.L."/>
            <person name="Lapidus A."/>
            <person name="Lucas S."/>
            <person name="Meincke L."/>
            <person name="Pitluck S."/>
            <person name="Tapia R."/>
            <person name="Teshima H."/>
            <person name="Woyke T."/>
            <person name="Fox B.G."/>
            <person name="Angert E.R."/>
            <person name="Currie C.R."/>
        </authorList>
    </citation>
    <scope>NUCLEOTIDE SEQUENCE [LARGE SCALE GENOMIC DNA]</scope>
    <source>
        <strain evidence="4">ATCC 49066 / DSM 5427 / NCIMB 11756 / RHM5</strain>
    </source>
</reference>
<name>F2JLP8_CELLD</name>
<dbReference type="eggNOG" id="COG2350">
    <property type="taxonomic scope" value="Bacteria"/>
</dbReference>
<dbReference type="Gene3D" id="3.30.70.1060">
    <property type="entry name" value="Dimeric alpha+beta barrel"/>
    <property type="match status" value="1"/>
</dbReference>
<organism evidence="3 4">
    <name type="scientific">Cellulosilyticum lentocellum (strain ATCC 49066 / DSM 5427 / NCIMB 11756 / RHM5)</name>
    <name type="common">Clostridium lentocellum</name>
    <dbReference type="NCBI Taxonomy" id="642492"/>
    <lineage>
        <taxon>Bacteria</taxon>
        <taxon>Bacillati</taxon>
        <taxon>Bacillota</taxon>
        <taxon>Clostridia</taxon>
        <taxon>Lachnospirales</taxon>
        <taxon>Cellulosilyticaceae</taxon>
        <taxon>Cellulosilyticum</taxon>
    </lineage>
</organism>
<dbReference type="Proteomes" id="UP000008467">
    <property type="component" value="Chromosome"/>
</dbReference>
<comment type="similarity">
    <text evidence="1">Belongs to the YciI family.</text>
</comment>
<dbReference type="PANTHER" id="PTHR37828:SF1">
    <property type="entry name" value="YCII-RELATED DOMAIN-CONTAINING PROTEIN"/>
    <property type="match status" value="1"/>
</dbReference>
<dbReference type="InterPro" id="IPR011008">
    <property type="entry name" value="Dimeric_a/b-barrel"/>
</dbReference>